<organism evidence="8 9">
    <name type="scientific">Caenorhabditis angaria</name>
    <dbReference type="NCBI Taxonomy" id="860376"/>
    <lineage>
        <taxon>Eukaryota</taxon>
        <taxon>Metazoa</taxon>
        <taxon>Ecdysozoa</taxon>
        <taxon>Nematoda</taxon>
        <taxon>Chromadorea</taxon>
        <taxon>Rhabditida</taxon>
        <taxon>Rhabditina</taxon>
        <taxon>Rhabditomorpha</taxon>
        <taxon>Rhabditoidea</taxon>
        <taxon>Rhabditidae</taxon>
        <taxon>Peloderinae</taxon>
        <taxon>Caenorhabditis</taxon>
    </lineage>
</organism>
<feature type="transmembrane region" description="Helical" evidence="6">
    <location>
        <begin position="266"/>
        <end position="284"/>
    </location>
</feature>
<evidence type="ECO:0000256" key="3">
    <source>
        <dbReference type="ARBA" id="ARBA00022989"/>
    </source>
</evidence>
<evidence type="ECO:0000256" key="2">
    <source>
        <dbReference type="ARBA" id="ARBA00022692"/>
    </source>
</evidence>
<protein>
    <recommendedName>
        <fullName evidence="7">G-protein coupled receptors family 1 profile domain-containing protein</fullName>
    </recommendedName>
</protein>
<dbReference type="GO" id="GO:0016020">
    <property type="term" value="C:membrane"/>
    <property type="evidence" value="ECO:0007669"/>
    <property type="project" value="UniProtKB-SubCell"/>
</dbReference>
<keyword evidence="2 6" id="KW-0812">Transmembrane</keyword>
<dbReference type="SUPFAM" id="SSF81321">
    <property type="entry name" value="Family A G protein-coupled receptor-like"/>
    <property type="match status" value="1"/>
</dbReference>
<sequence length="313" mass="35282">MNLTLFDRLKLMEMSNEIHLGTYCLMLLLQLTGIVSNGFILSLFYRISNLRKNKHLLLVLYLCISDFIFSFAEIPYSVYMTLNWNSYQLNFDPLYILISSSPLPFQLKISAVFTISIAISRNIALIKPGFYLKMDQDKYARTTTIIAIIFGIFDLILYFSLSDLIPKPDCGTSGCFVGDSFRYYWGISNMILGVIVIFLSCTIFMKISHHKTLTLRKSANEARFRQANRTSLGILVSAMAFLTIPSVFVGIFEICGLSIFKLVGPFYSTSLLSSGICNALIFIVNNTDARRIISSKSNPTQQTAPSVVSTQRN</sequence>
<feature type="domain" description="G-protein coupled receptors family 1 profile" evidence="7">
    <location>
        <begin position="36"/>
        <end position="282"/>
    </location>
</feature>
<keyword evidence="3 6" id="KW-1133">Transmembrane helix</keyword>
<feature type="region of interest" description="Disordered" evidence="5">
    <location>
        <begin position="294"/>
        <end position="313"/>
    </location>
</feature>
<feature type="transmembrane region" description="Helical" evidence="6">
    <location>
        <begin position="20"/>
        <end position="44"/>
    </location>
</feature>
<feature type="transmembrane region" description="Helical" evidence="6">
    <location>
        <begin position="181"/>
        <end position="207"/>
    </location>
</feature>
<keyword evidence="9" id="KW-1185">Reference proteome</keyword>
<keyword evidence="4 6" id="KW-0472">Membrane</keyword>
<dbReference type="InterPro" id="IPR052322">
    <property type="entry name" value="Mito_rRNA_Mtase_NSUN4"/>
</dbReference>
<evidence type="ECO:0000256" key="4">
    <source>
        <dbReference type="ARBA" id="ARBA00023136"/>
    </source>
</evidence>
<dbReference type="InterPro" id="IPR019420">
    <property type="entry name" value="7TM_GPCR_serpentine_rcpt_Srbc"/>
</dbReference>
<proteinExistence type="predicted"/>
<accession>A0A9P1N686</accession>
<dbReference type="PROSITE" id="PS50262">
    <property type="entry name" value="G_PROTEIN_RECEP_F1_2"/>
    <property type="match status" value="1"/>
</dbReference>
<comment type="subcellular location">
    <subcellularLocation>
        <location evidence="1">Membrane</location>
    </subcellularLocation>
</comment>
<evidence type="ECO:0000256" key="1">
    <source>
        <dbReference type="ARBA" id="ARBA00004370"/>
    </source>
</evidence>
<dbReference type="Proteomes" id="UP001152747">
    <property type="component" value="Unassembled WGS sequence"/>
</dbReference>
<feature type="transmembrane region" description="Helical" evidence="6">
    <location>
        <begin position="56"/>
        <end position="74"/>
    </location>
</feature>
<evidence type="ECO:0000259" key="7">
    <source>
        <dbReference type="PROSITE" id="PS50262"/>
    </source>
</evidence>
<feature type="transmembrane region" description="Helical" evidence="6">
    <location>
        <begin position="139"/>
        <end position="161"/>
    </location>
</feature>
<dbReference type="EMBL" id="CANHGI010000005">
    <property type="protein sequence ID" value="CAI5451374.1"/>
    <property type="molecule type" value="Genomic_DNA"/>
</dbReference>
<comment type="caution">
    <text evidence="8">The sequence shown here is derived from an EMBL/GenBank/DDBJ whole genome shotgun (WGS) entry which is preliminary data.</text>
</comment>
<dbReference type="PANTHER" id="PTHR46955:SF1">
    <property type="entry name" value="G-PROTEIN COUPLED RECEPTORS FAMILY 1 PROFILE DOMAIN-CONTAINING PROTEIN-RELATED"/>
    <property type="match status" value="1"/>
</dbReference>
<reference evidence="8" key="1">
    <citation type="submission" date="2022-11" db="EMBL/GenBank/DDBJ databases">
        <authorList>
            <person name="Kikuchi T."/>
        </authorList>
    </citation>
    <scope>NUCLEOTIDE SEQUENCE</scope>
    <source>
        <strain evidence="8">PS1010</strain>
    </source>
</reference>
<feature type="transmembrane region" description="Helical" evidence="6">
    <location>
        <begin position="232"/>
        <end position="260"/>
    </location>
</feature>
<dbReference type="OrthoDB" id="5794962at2759"/>
<gene>
    <name evidence="8" type="ORF">CAMP_LOCUS14011</name>
</gene>
<dbReference type="PANTHER" id="PTHR46955">
    <property type="entry name" value="PROTEIN CBG01349-RELATED"/>
    <property type="match status" value="1"/>
</dbReference>
<evidence type="ECO:0000313" key="9">
    <source>
        <dbReference type="Proteomes" id="UP001152747"/>
    </source>
</evidence>
<evidence type="ECO:0000313" key="8">
    <source>
        <dbReference type="EMBL" id="CAI5451374.1"/>
    </source>
</evidence>
<evidence type="ECO:0000256" key="6">
    <source>
        <dbReference type="SAM" id="Phobius"/>
    </source>
</evidence>
<dbReference type="InterPro" id="IPR017452">
    <property type="entry name" value="GPCR_Rhodpsn_7TM"/>
</dbReference>
<name>A0A9P1N686_9PELO</name>
<dbReference type="AlphaFoldDB" id="A0A9P1N686"/>
<evidence type="ECO:0000256" key="5">
    <source>
        <dbReference type="SAM" id="MobiDB-lite"/>
    </source>
</evidence>
<dbReference type="Gene3D" id="1.20.1070.10">
    <property type="entry name" value="Rhodopsin 7-helix transmembrane proteins"/>
    <property type="match status" value="1"/>
</dbReference>
<dbReference type="Pfam" id="PF10316">
    <property type="entry name" value="7TM_GPCR_Srbc"/>
    <property type="match status" value="1"/>
</dbReference>